<reference evidence="2" key="1">
    <citation type="journal article" date="2013" name="Nat. Genet.">
        <title>The duck genome and transcriptome provide insight into an avian influenza virus reservoir species.</title>
        <authorList>
            <person name="Huang Y."/>
            <person name="Li Y."/>
            <person name="Burt D.W."/>
            <person name="Chen H."/>
            <person name="Zhang Y."/>
            <person name="Qian W."/>
            <person name="Kim H."/>
            <person name="Gan S."/>
            <person name="Zhao Y."/>
            <person name="Li J."/>
            <person name="Yi K."/>
            <person name="Feng H."/>
            <person name="Zhu P."/>
            <person name="Li B."/>
            <person name="Liu Q."/>
            <person name="Fairley S."/>
            <person name="Magor K.E."/>
            <person name="Du Z."/>
            <person name="Hu X."/>
            <person name="Goodman L."/>
            <person name="Tafer H."/>
            <person name="Vignal A."/>
            <person name="Lee T."/>
            <person name="Kim K.W."/>
            <person name="Sheng Z."/>
            <person name="An Y."/>
            <person name="Searle S."/>
            <person name="Herrero J."/>
            <person name="Groenen M.A."/>
            <person name="Crooijmans R.P."/>
            <person name="Faraut T."/>
            <person name="Cai Q."/>
            <person name="Webster R.G."/>
            <person name="Aldridge J.R."/>
            <person name="Warren W.C."/>
            <person name="Bartschat S."/>
            <person name="Kehr S."/>
            <person name="Marz M."/>
            <person name="Stadler P.F."/>
            <person name="Smith J."/>
            <person name="Kraus R.H."/>
            <person name="Zhao Y."/>
            <person name="Ren L."/>
            <person name="Fei J."/>
            <person name="Morisson M."/>
            <person name="Kaiser P."/>
            <person name="Griffin D.K."/>
            <person name="Rao M."/>
            <person name="Pitel F."/>
            <person name="Wang J."/>
            <person name="Li N."/>
        </authorList>
    </citation>
    <scope>NUCLEOTIDE SEQUENCE [LARGE SCALE GENOMIC DNA]</scope>
</reference>
<dbReference type="AlphaFoldDB" id="R0JHC9"/>
<dbReference type="EMBL" id="KB743911">
    <property type="protein sequence ID" value="EOA96660.1"/>
    <property type="molecule type" value="Genomic_DNA"/>
</dbReference>
<organism evidence="1 2">
    <name type="scientific">Anas platyrhynchos</name>
    <name type="common">Mallard</name>
    <name type="synonym">Anas boschas</name>
    <dbReference type="NCBI Taxonomy" id="8839"/>
    <lineage>
        <taxon>Eukaryota</taxon>
        <taxon>Metazoa</taxon>
        <taxon>Chordata</taxon>
        <taxon>Craniata</taxon>
        <taxon>Vertebrata</taxon>
        <taxon>Euteleostomi</taxon>
        <taxon>Archelosauria</taxon>
        <taxon>Archosauria</taxon>
        <taxon>Dinosauria</taxon>
        <taxon>Saurischia</taxon>
        <taxon>Theropoda</taxon>
        <taxon>Coelurosauria</taxon>
        <taxon>Aves</taxon>
        <taxon>Neognathae</taxon>
        <taxon>Galloanserae</taxon>
        <taxon>Anseriformes</taxon>
        <taxon>Anatidae</taxon>
        <taxon>Anatinae</taxon>
        <taxon>Anas</taxon>
    </lineage>
</organism>
<proteinExistence type="predicted"/>
<keyword evidence="2" id="KW-1185">Reference proteome</keyword>
<sequence>MAFHRTRGAVEVNSENPAEQNRVLTADDILQSPAGDAGCLLLVNPRLFRCSNGAVERCANPLQKNEMGHTPLDYAREGEIMNLLRASETKHCPQPLAHETAAGTGTLELWWHRAAAGSSRTHPEQKTSGKAWEKHCDCAAKERKKERRQTLWVSVAPWDSSTQRFPRGEAMDQRPPLAMMKKGAQQEALQHVLKMQRDFGICPLSSRNALCIDLPLLRASARVLSLCS</sequence>
<evidence type="ECO:0000313" key="2">
    <source>
        <dbReference type="Proteomes" id="UP000296049"/>
    </source>
</evidence>
<evidence type="ECO:0000313" key="1">
    <source>
        <dbReference type="EMBL" id="EOA96660.1"/>
    </source>
</evidence>
<gene>
    <name evidence="1" type="ORF">Anapl_17039</name>
</gene>
<protein>
    <submittedName>
        <fullName evidence="1">Caseinolytic peptidase B protein-like protein</fullName>
    </submittedName>
</protein>
<accession>R0JHC9</accession>
<dbReference type="Proteomes" id="UP000296049">
    <property type="component" value="Unassembled WGS sequence"/>
</dbReference>
<name>R0JHC9_ANAPL</name>